<evidence type="ECO:0000256" key="2">
    <source>
        <dbReference type="PROSITE-ProRule" id="PRU00252"/>
    </source>
</evidence>
<proteinExistence type="predicted"/>
<dbReference type="Gene3D" id="2.40.50.140">
    <property type="entry name" value="Nucleic acid-binding proteins"/>
    <property type="match status" value="1"/>
</dbReference>
<dbReference type="RefSeq" id="WP_068322572.1">
    <property type="nucleotide sequence ID" value="NZ_CP104874.1"/>
</dbReference>
<dbReference type="SUPFAM" id="SSF50249">
    <property type="entry name" value="Nucleic acid-binding proteins"/>
    <property type="match status" value="1"/>
</dbReference>
<dbReference type="InterPro" id="IPR000424">
    <property type="entry name" value="Primosome_PriB/ssb"/>
</dbReference>
<dbReference type="InterPro" id="IPR012340">
    <property type="entry name" value="NA-bd_OB-fold"/>
</dbReference>
<evidence type="ECO:0000256" key="3">
    <source>
        <dbReference type="RuleBase" id="RU000524"/>
    </source>
</evidence>
<dbReference type="InterPro" id="IPR011344">
    <property type="entry name" value="ssDNA-bd"/>
</dbReference>
<sequence length="194" mass="20683">MNETEITVGGRVVADPEHRTTRNGIQFTIFRIASTVRRRSREGVWVDGPTSFYNVATYRALGVNAHQSLGKGDPVVVHGRLTINDWQRTDGSWGSSADIEAMSVGHDLTFGTTEYSKAQRGAGDAEALAASEAGFDRMRTRMEESDGPGWGTVHPAPAQGPAGEVVDESTGEVLDPTEPDGQGADEAEEVAVPA</sequence>
<reference evidence="5 6" key="1">
    <citation type="submission" date="2022-09" db="EMBL/GenBank/DDBJ databases">
        <title>Complete genome sequence of Janibacter terrae strain COS04-44, PCL-degrading bacteria isolated from oil spilled coast.</title>
        <authorList>
            <person name="Park H."/>
            <person name="Kim J.Y."/>
            <person name="An S.H."/>
            <person name="Lee C.M."/>
            <person name="Weon H.-Y."/>
        </authorList>
    </citation>
    <scope>NUCLEOTIDE SEQUENCE [LARGE SCALE GENOMIC DNA]</scope>
    <source>
        <strain evidence="5 6">COS04-44</strain>
    </source>
</reference>
<dbReference type="CDD" id="cd04496">
    <property type="entry name" value="SSB_OBF"/>
    <property type="match status" value="1"/>
</dbReference>
<dbReference type="Pfam" id="PF00436">
    <property type="entry name" value="SSB"/>
    <property type="match status" value="1"/>
</dbReference>
<dbReference type="NCBIfam" id="TIGR00621">
    <property type="entry name" value="ssb"/>
    <property type="match status" value="1"/>
</dbReference>
<evidence type="ECO:0000256" key="1">
    <source>
        <dbReference type="ARBA" id="ARBA00023125"/>
    </source>
</evidence>
<keyword evidence="1 2" id="KW-0238">DNA-binding</keyword>
<dbReference type="PROSITE" id="PS50935">
    <property type="entry name" value="SSB"/>
    <property type="match status" value="1"/>
</dbReference>
<name>A0ABZ2FAY2_9MICO</name>
<dbReference type="Proteomes" id="UP001381003">
    <property type="component" value="Chromosome"/>
</dbReference>
<accession>A0ABZ2FAY2</accession>
<dbReference type="GO" id="GO:0003677">
    <property type="term" value="F:DNA binding"/>
    <property type="evidence" value="ECO:0007669"/>
    <property type="project" value="UniProtKB-KW"/>
</dbReference>
<feature type="region of interest" description="Disordered" evidence="4">
    <location>
        <begin position="142"/>
        <end position="194"/>
    </location>
</feature>
<evidence type="ECO:0000256" key="4">
    <source>
        <dbReference type="SAM" id="MobiDB-lite"/>
    </source>
</evidence>
<evidence type="ECO:0000313" key="6">
    <source>
        <dbReference type="Proteomes" id="UP001381003"/>
    </source>
</evidence>
<organism evidence="5 6">
    <name type="scientific">Janibacter terrae</name>
    <dbReference type="NCBI Taxonomy" id="103817"/>
    <lineage>
        <taxon>Bacteria</taxon>
        <taxon>Bacillati</taxon>
        <taxon>Actinomycetota</taxon>
        <taxon>Actinomycetes</taxon>
        <taxon>Micrococcales</taxon>
        <taxon>Intrasporangiaceae</taxon>
        <taxon>Janibacter</taxon>
    </lineage>
</organism>
<dbReference type="EMBL" id="CP104874">
    <property type="protein sequence ID" value="WWF04467.1"/>
    <property type="molecule type" value="Genomic_DNA"/>
</dbReference>
<keyword evidence="6" id="KW-1185">Reference proteome</keyword>
<feature type="compositionally biased region" description="Acidic residues" evidence="4">
    <location>
        <begin position="165"/>
        <end position="194"/>
    </location>
</feature>
<gene>
    <name evidence="5" type="primary">ssb</name>
    <name evidence="5" type="ORF">N5P18_12310</name>
</gene>
<evidence type="ECO:0000313" key="5">
    <source>
        <dbReference type="EMBL" id="WWF04467.1"/>
    </source>
</evidence>
<protein>
    <recommendedName>
        <fullName evidence="3">Single-stranded DNA-binding protein</fullName>
    </recommendedName>
</protein>